<reference evidence="1 2" key="1">
    <citation type="journal article" date="2019" name="Int. J. Syst. Evol. Microbiol.">
        <title>The Global Catalogue of Microorganisms (GCM) 10K type strain sequencing project: providing services to taxonomists for standard genome sequencing and annotation.</title>
        <authorList>
            <consortium name="The Broad Institute Genomics Platform"/>
            <consortium name="The Broad Institute Genome Sequencing Center for Infectious Disease"/>
            <person name="Wu L."/>
            <person name="Ma J."/>
        </authorList>
    </citation>
    <scope>NUCLEOTIDE SEQUENCE [LARGE SCALE GENOMIC DNA]</scope>
    <source>
        <strain evidence="1 2">JCM 11896</strain>
    </source>
</reference>
<organism evidence="1 2">
    <name type="scientific">Pseudonocardia kongjuensis</name>
    <dbReference type="NCBI Taxonomy" id="102227"/>
    <lineage>
        <taxon>Bacteria</taxon>
        <taxon>Bacillati</taxon>
        <taxon>Actinomycetota</taxon>
        <taxon>Actinomycetes</taxon>
        <taxon>Pseudonocardiales</taxon>
        <taxon>Pseudonocardiaceae</taxon>
        <taxon>Pseudonocardia</taxon>
    </lineage>
</organism>
<accession>A0ABN1XYA8</accession>
<dbReference type="RefSeq" id="WP_344024442.1">
    <property type="nucleotide sequence ID" value="NZ_BAAAJK010000020.1"/>
</dbReference>
<evidence type="ECO:0000313" key="1">
    <source>
        <dbReference type="EMBL" id="GAA1392874.1"/>
    </source>
</evidence>
<protein>
    <recommendedName>
        <fullName evidence="3">PE family protein</fullName>
    </recommendedName>
</protein>
<evidence type="ECO:0008006" key="3">
    <source>
        <dbReference type="Google" id="ProtNLM"/>
    </source>
</evidence>
<dbReference type="Proteomes" id="UP001501414">
    <property type="component" value="Unassembled WGS sequence"/>
</dbReference>
<sequence>MDTDAHAPRGTASDSLMTQIDVTNVRQVRAVLLREIDSVQQALRDASDLRAIPRCGDDPVSIDAQRMFQAQINHILDTHKAWVEELREACERLDLAAQEYGLVEERNATSFRHR</sequence>
<gene>
    <name evidence="1" type="ORF">GCM10009613_38640</name>
</gene>
<comment type="caution">
    <text evidence="1">The sequence shown here is derived from an EMBL/GenBank/DDBJ whole genome shotgun (WGS) entry which is preliminary data.</text>
</comment>
<keyword evidence="2" id="KW-1185">Reference proteome</keyword>
<dbReference type="EMBL" id="BAAAJK010000020">
    <property type="protein sequence ID" value="GAA1392874.1"/>
    <property type="molecule type" value="Genomic_DNA"/>
</dbReference>
<proteinExistence type="predicted"/>
<name>A0ABN1XYA8_9PSEU</name>
<evidence type="ECO:0000313" key="2">
    <source>
        <dbReference type="Proteomes" id="UP001501414"/>
    </source>
</evidence>